<organism evidence="1 2">
    <name type="scientific">Brassica cretica</name>
    <name type="common">Mustard</name>
    <dbReference type="NCBI Taxonomy" id="69181"/>
    <lineage>
        <taxon>Eukaryota</taxon>
        <taxon>Viridiplantae</taxon>
        <taxon>Streptophyta</taxon>
        <taxon>Embryophyta</taxon>
        <taxon>Tracheophyta</taxon>
        <taxon>Spermatophyta</taxon>
        <taxon>Magnoliopsida</taxon>
        <taxon>eudicotyledons</taxon>
        <taxon>Gunneridae</taxon>
        <taxon>Pentapetalae</taxon>
        <taxon>rosids</taxon>
        <taxon>malvids</taxon>
        <taxon>Brassicales</taxon>
        <taxon>Brassicaceae</taxon>
        <taxon>Brassiceae</taxon>
        <taxon>Brassica</taxon>
    </lineage>
</organism>
<name>A0A8S9NMG0_BRACR</name>
<dbReference type="EMBL" id="QGKX02001621">
    <property type="protein sequence ID" value="KAF3503291.1"/>
    <property type="molecule type" value="Genomic_DNA"/>
</dbReference>
<gene>
    <name evidence="1" type="ORF">F2Q69_00040600</name>
</gene>
<reference evidence="1" key="1">
    <citation type="submission" date="2019-12" db="EMBL/GenBank/DDBJ databases">
        <title>Genome sequencing and annotation of Brassica cretica.</title>
        <authorList>
            <person name="Studholme D.J."/>
            <person name="Sarris P."/>
        </authorList>
    </citation>
    <scope>NUCLEOTIDE SEQUENCE</scope>
    <source>
        <strain evidence="1">PFS-109/04</strain>
        <tissue evidence="1">Leaf</tissue>
    </source>
</reference>
<comment type="caution">
    <text evidence="1">The sequence shown here is derived from an EMBL/GenBank/DDBJ whole genome shotgun (WGS) entry which is preliminary data.</text>
</comment>
<evidence type="ECO:0000313" key="2">
    <source>
        <dbReference type="Proteomes" id="UP000712600"/>
    </source>
</evidence>
<evidence type="ECO:0000313" key="1">
    <source>
        <dbReference type="EMBL" id="KAF3503291.1"/>
    </source>
</evidence>
<dbReference type="AlphaFoldDB" id="A0A8S9NMG0"/>
<proteinExistence type="predicted"/>
<dbReference type="Proteomes" id="UP000712600">
    <property type="component" value="Unassembled WGS sequence"/>
</dbReference>
<sequence>MHSFIKEFTLHQGRMNLEMRWLILPLNQPAHSSAEVVAVGGYDGLVDVSQFGSHPYARFIAAHL</sequence>
<protein>
    <submittedName>
        <fullName evidence="1">Uncharacterized protein</fullName>
    </submittedName>
</protein>
<accession>A0A8S9NMG0</accession>